<protein>
    <submittedName>
        <fullName evidence="2">Uncharacterized protein</fullName>
    </submittedName>
</protein>
<dbReference type="EMBL" id="PNHK01000002">
    <property type="protein sequence ID" value="PMD05614.1"/>
    <property type="molecule type" value="Genomic_DNA"/>
</dbReference>
<dbReference type="RefSeq" id="WP_102238635.1">
    <property type="nucleotide sequence ID" value="NZ_PNHK01000002.1"/>
</dbReference>
<name>A0A2N6VNC4_9MICO</name>
<evidence type="ECO:0000313" key="2">
    <source>
        <dbReference type="EMBL" id="PMD05614.1"/>
    </source>
</evidence>
<keyword evidence="1" id="KW-1133">Transmembrane helix</keyword>
<proteinExistence type="predicted"/>
<sequence length="345" mass="38573">MVHWRELWKQECRGHVPRYRVLVPGSVPESVIDVWKARGYDLNSSVLSQQVFPQRYSRNLIRSKLVFATTTGAGAATTGFFGSTALIALAFADTAAIVTTSAFTGVAALATAGVGIFTGSRFLRDPKRLTGKQLKQAPHVRWITPFDLGYIPGANGRDTDEQRLFHLAVTISQAIVGTRAWTHPALEGHVSRVDLDFAVASIGERLRELYELRQKLENIRQPHLDARIDVYQRNLAKAFASLARRVESMHGYLEQLRRLSVQLVQLDSTEESRELGEQVLDVLSRTVNDDTAQKQFSDLNLEAESHADAIRGMLGELEESVEEFDNFDDLDRKLAQAEREGKAIN</sequence>
<comment type="caution">
    <text evidence="2">The sequence shown here is derived from an EMBL/GenBank/DDBJ whole genome shotgun (WGS) entry which is preliminary data.</text>
</comment>
<dbReference type="OrthoDB" id="4807289at2"/>
<reference evidence="2 3" key="1">
    <citation type="submission" date="2017-09" db="EMBL/GenBank/DDBJ databases">
        <title>Bacterial strain isolated from the female urinary microbiota.</title>
        <authorList>
            <person name="Thomas-White K."/>
            <person name="Kumar N."/>
            <person name="Forster S."/>
            <person name="Putonti C."/>
            <person name="Lawley T."/>
            <person name="Wolfe A.J."/>
        </authorList>
    </citation>
    <scope>NUCLEOTIDE SEQUENCE [LARGE SCALE GENOMIC DNA]</scope>
    <source>
        <strain evidence="2 3">UMB1301</strain>
    </source>
</reference>
<accession>A0A2N6VNC4</accession>
<keyword evidence="1" id="KW-0472">Membrane</keyword>
<evidence type="ECO:0000256" key="1">
    <source>
        <dbReference type="SAM" id="Phobius"/>
    </source>
</evidence>
<feature type="transmembrane region" description="Helical" evidence="1">
    <location>
        <begin position="65"/>
        <end position="91"/>
    </location>
</feature>
<feature type="transmembrane region" description="Helical" evidence="1">
    <location>
        <begin position="97"/>
        <end position="118"/>
    </location>
</feature>
<keyword evidence="1" id="KW-0812">Transmembrane</keyword>
<organism evidence="2 3">
    <name type="scientific">Brevibacterium paucivorans</name>
    <dbReference type="NCBI Taxonomy" id="170994"/>
    <lineage>
        <taxon>Bacteria</taxon>
        <taxon>Bacillati</taxon>
        <taxon>Actinomycetota</taxon>
        <taxon>Actinomycetes</taxon>
        <taxon>Micrococcales</taxon>
        <taxon>Brevibacteriaceae</taxon>
        <taxon>Brevibacterium</taxon>
    </lineage>
</organism>
<gene>
    <name evidence="2" type="ORF">CJ199_06290</name>
</gene>
<dbReference type="Proteomes" id="UP000235598">
    <property type="component" value="Unassembled WGS sequence"/>
</dbReference>
<evidence type="ECO:0000313" key="3">
    <source>
        <dbReference type="Proteomes" id="UP000235598"/>
    </source>
</evidence>
<dbReference type="AlphaFoldDB" id="A0A2N6VNC4"/>